<dbReference type="EMBL" id="JAWJWE010000002">
    <property type="protein sequence ID" value="KAK6643226.1"/>
    <property type="molecule type" value="Genomic_DNA"/>
</dbReference>
<dbReference type="AlphaFoldDB" id="A0AAN8XNM1"/>
<feature type="compositionally biased region" description="Basic and acidic residues" evidence="4">
    <location>
        <begin position="9"/>
        <end position="27"/>
    </location>
</feature>
<evidence type="ECO:0000313" key="5">
    <source>
        <dbReference type="EMBL" id="KAK6643226.1"/>
    </source>
</evidence>
<dbReference type="Proteomes" id="UP001372834">
    <property type="component" value="Unassembled WGS sequence"/>
</dbReference>
<proteinExistence type="inferred from homology"/>
<evidence type="ECO:0000256" key="1">
    <source>
        <dbReference type="ARBA" id="ARBA00009885"/>
    </source>
</evidence>
<feature type="region of interest" description="Disordered" evidence="4">
    <location>
        <begin position="1"/>
        <end position="27"/>
    </location>
</feature>
<dbReference type="Pfam" id="PF04641">
    <property type="entry name" value="Rtf2"/>
    <property type="match status" value="1"/>
</dbReference>
<dbReference type="PANTHER" id="PTHR12775">
    <property type="entry name" value="PROTEIN C20ORF43 HOMOLOG"/>
    <property type="match status" value="1"/>
</dbReference>
<name>A0AAN8XNM1_POLSC</name>
<reference evidence="5 6" key="1">
    <citation type="submission" date="2023-10" db="EMBL/GenBank/DDBJ databases">
        <title>Genomes of two closely related lineages of the louse Polyplax serrata with different host specificities.</title>
        <authorList>
            <person name="Martinu J."/>
            <person name="Tarabai H."/>
            <person name="Stefka J."/>
            <person name="Hypsa V."/>
        </authorList>
    </citation>
    <scope>NUCLEOTIDE SEQUENCE [LARGE SCALE GENOMIC DNA]</scope>
    <source>
        <strain evidence="5">HR10_N</strain>
    </source>
</reference>
<evidence type="ECO:0000256" key="4">
    <source>
        <dbReference type="SAM" id="MobiDB-lite"/>
    </source>
</evidence>
<comment type="similarity">
    <text evidence="1">Belongs to the rtf2 family.</text>
</comment>
<dbReference type="InterPro" id="IPR006735">
    <property type="entry name" value="Rtf2"/>
</dbReference>
<dbReference type="GO" id="GO:0005634">
    <property type="term" value="C:nucleus"/>
    <property type="evidence" value="ECO:0007669"/>
    <property type="project" value="TreeGrafter"/>
</dbReference>
<evidence type="ECO:0000256" key="2">
    <source>
        <dbReference type="ARBA" id="ARBA00015157"/>
    </source>
</evidence>
<dbReference type="InterPro" id="IPR027799">
    <property type="entry name" value="Rtf2_RING-finger"/>
</dbReference>
<feature type="compositionally biased region" description="Basic and acidic residues" evidence="4">
    <location>
        <begin position="181"/>
        <end position="203"/>
    </location>
</feature>
<gene>
    <name evidence="5" type="ORF">RUM43_004731</name>
</gene>
<dbReference type="GO" id="GO:0006274">
    <property type="term" value="P:DNA replication termination"/>
    <property type="evidence" value="ECO:0007669"/>
    <property type="project" value="TreeGrafter"/>
</dbReference>
<feature type="region of interest" description="Disordered" evidence="4">
    <location>
        <begin position="181"/>
        <end position="239"/>
    </location>
</feature>
<organism evidence="5 6">
    <name type="scientific">Polyplax serrata</name>
    <name type="common">Common mouse louse</name>
    <dbReference type="NCBI Taxonomy" id="468196"/>
    <lineage>
        <taxon>Eukaryota</taxon>
        <taxon>Metazoa</taxon>
        <taxon>Ecdysozoa</taxon>
        <taxon>Arthropoda</taxon>
        <taxon>Hexapoda</taxon>
        <taxon>Insecta</taxon>
        <taxon>Pterygota</taxon>
        <taxon>Neoptera</taxon>
        <taxon>Paraneoptera</taxon>
        <taxon>Psocodea</taxon>
        <taxon>Troctomorpha</taxon>
        <taxon>Phthiraptera</taxon>
        <taxon>Anoplura</taxon>
        <taxon>Polyplacidae</taxon>
        <taxon>Polyplax</taxon>
    </lineage>
</organism>
<sequence length="290" mass="32884">MGCDGGTIPRRDELVRTKKKPEQKDKQSELSFKWGHCSLTQEPLQTPIVACQLGKLYSKVAVLEALLDKNLPDSHKHIKSIKDVKELNLTENPAYRDKDTKGDGYNDLVSPYICPVIGLEMNGKYKFVYFWSCGCVVSERALKAVKTKVCHKCQKQFTDKDVIILNGTDEDLELMSTNMKERQLKQKADKKQKKMTETDEKKKATVSVNGGEATTSGNCTEKQSKTVPKPNKKRPNGIAIEDPDFKKTKLNYNVSKDPKATEVFKSLFTSHKSAEKQVKAHWITYNPFYN</sequence>
<dbReference type="PANTHER" id="PTHR12775:SF0">
    <property type="entry name" value="REPLICATION TERMINATION FACTOR 2"/>
    <property type="match status" value="1"/>
</dbReference>
<evidence type="ECO:0000313" key="6">
    <source>
        <dbReference type="Proteomes" id="UP001372834"/>
    </source>
</evidence>
<evidence type="ECO:0000256" key="3">
    <source>
        <dbReference type="ARBA" id="ARBA00030367"/>
    </source>
</evidence>
<accession>A0AAN8XNM1</accession>
<protein>
    <recommendedName>
        <fullName evidence="2">Replication termination factor 2</fullName>
    </recommendedName>
    <alternativeName>
        <fullName evidence="3">Replication termination factor 2 domain-containing protein 1</fullName>
    </alternativeName>
</protein>
<feature type="compositionally biased region" description="Polar residues" evidence="4">
    <location>
        <begin position="206"/>
        <end position="221"/>
    </location>
</feature>
<dbReference type="CDD" id="cd16653">
    <property type="entry name" value="RING-like_Rtf2"/>
    <property type="match status" value="1"/>
</dbReference>
<comment type="caution">
    <text evidence="5">The sequence shown here is derived from an EMBL/GenBank/DDBJ whole genome shotgun (WGS) entry which is preliminary data.</text>
</comment>